<accession>A0ABV8QNL0</accession>
<dbReference type="Proteomes" id="UP001595907">
    <property type="component" value="Unassembled WGS sequence"/>
</dbReference>
<protein>
    <submittedName>
        <fullName evidence="5">BlaI/MecI/CopY family transcriptional regulator</fullName>
    </submittedName>
</protein>
<evidence type="ECO:0000256" key="1">
    <source>
        <dbReference type="ARBA" id="ARBA00011046"/>
    </source>
</evidence>
<evidence type="ECO:0000313" key="5">
    <source>
        <dbReference type="EMBL" id="MFC4261326.1"/>
    </source>
</evidence>
<dbReference type="PIRSF" id="PIRSF019455">
    <property type="entry name" value="CopR_AtkY"/>
    <property type="match status" value="1"/>
</dbReference>
<dbReference type="InterPro" id="IPR036390">
    <property type="entry name" value="WH_DNA-bd_sf"/>
</dbReference>
<name>A0ABV8QNL0_9BACT</name>
<evidence type="ECO:0000313" key="6">
    <source>
        <dbReference type="Proteomes" id="UP001595907"/>
    </source>
</evidence>
<dbReference type="InterPro" id="IPR005650">
    <property type="entry name" value="BlaI_family"/>
</dbReference>
<comment type="similarity">
    <text evidence="1">Belongs to the BlaI transcriptional regulatory family.</text>
</comment>
<dbReference type="EMBL" id="JBHSCZ010000001">
    <property type="protein sequence ID" value="MFC4261326.1"/>
    <property type="molecule type" value="Genomic_DNA"/>
</dbReference>
<gene>
    <name evidence="5" type="ORF">ACFOWM_00420</name>
</gene>
<reference evidence="6" key="1">
    <citation type="journal article" date="2019" name="Int. J. Syst. Evol. Microbiol.">
        <title>The Global Catalogue of Microorganisms (GCM) 10K type strain sequencing project: providing services to taxonomists for standard genome sequencing and annotation.</title>
        <authorList>
            <consortium name="The Broad Institute Genomics Platform"/>
            <consortium name="The Broad Institute Genome Sequencing Center for Infectious Disease"/>
            <person name="Wu L."/>
            <person name="Ma J."/>
        </authorList>
    </citation>
    <scope>NUCLEOTIDE SEQUENCE [LARGE SCALE GENOMIC DNA]</scope>
    <source>
        <strain evidence="6">CECT 8289</strain>
    </source>
</reference>
<evidence type="ECO:0000256" key="4">
    <source>
        <dbReference type="ARBA" id="ARBA00023163"/>
    </source>
</evidence>
<organism evidence="5 6">
    <name type="scientific">Ferruginibacter yonginensis</name>
    <dbReference type="NCBI Taxonomy" id="1310416"/>
    <lineage>
        <taxon>Bacteria</taxon>
        <taxon>Pseudomonadati</taxon>
        <taxon>Bacteroidota</taxon>
        <taxon>Chitinophagia</taxon>
        <taxon>Chitinophagales</taxon>
        <taxon>Chitinophagaceae</taxon>
        <taxon>Ferruginibacter</taxon>
    </lineage>
</organism>
<proteinExistence type="inferred from homology"/>
<dbReference type="SUPFAM" id="SSF46785">
    <property type="entry name" value="Winged helix' DNA-binding domain"/>
    <property type="match status" value="1"/>
</dbReference>
<dbReference type="Pfam" id="PF03965">
    <property type="entry name" value="Penicillinase_R"/>
    <property type="match status" value="1"/>
</dbReference>
<sequence>MQPTKQIKPTESELEILSVLWDKGAATVRAVHEVLTQSKEAGYTTTLKLMQIMHEKGLVTRNTDSKTHIYIPAVNKEQTQTQLVNKLINNVFAGSPADLVMQALGGHTTTTEELNKIEAFIATLKAAK</sequence>
<dbReference type="RefSeq" id="WP_379705460.1">
    <property type="nucleotide sequence ID" value="NZ_JBHSCZ010000001.1"/>
</dbReference>
<dbReference type="Gene3D" id="1.10.10.10">
    <property type="entry name" value="Winged helix-like DNA-binding domain superfamily/Winged helix DNA-binding domain"/>
    <property type="match status" value="1"/>
</dbReference>
<evidence type="ECO:0000256" key="3">
    <source>
        <dbReference type="ARBA" id="ARBA00023125"/>
    </source>
</evidence>
<keyword evidence="6" id="KW-1185">Reference proteome</keyword>
<evidence type="ECO:0000256" key="2">
    <source>
        <dbReference type="ARBA" id="ARBA00023015"/>
    </source>
</evidence>
<keyword evidence="4" id="KW-0804">Transcription</keyword>
<dbReference type="InterPro" id="IPR036388">
    <property type="entry name" value="WH-like_DNA-bd_sf"/>
</dbReference>
<comment type="caution">
    <text evidence="5">The sequence shown here is derived from an EMBL/GenBank/DDBJ whole genome shotgun (WGS) entry which is preliminary data.</text>
</comment>
<keyword evidence="2" id="KW-0805">Transcription regulation</keyword>
<keyword evidence="3" id="KW-0238">DNA-binding</keyword>